<dbReference type="EMBL" id="MU858204">
    <property type="protein sequence ID" value="KAK4209456.1"/>
    <property type="molecule type" value="Genomic_DNA"/>
</dbReference>
<dbReference type="GO" id="GO:0020037">
    <property type="term" value="F:heme binding"/>
    <property type="evidence" value="ECO:0007669"/>
    <property type="project" value="InterPro"/>
</dbReference>
<dbReference type="CDD" id="cd11041">
    <property type="entry name" value="CYP503A1-like"/>
    <property type="match status" value="1"/>
</dbReference>
<evidence type="ECO:0000256" key="2">
    <source>
        <dbReference type="ARBA" id="ARBA00010617"/>
    </source>
</evidence>
<dbReference type="PANTHER" id="PTHR46206:SF1">
    <property type="entry name" value="P450, PUTATIVE (EUROFUNG)-RELATED"/>
    <property type="match status" value="1"/>
</dbReference>
<organism evidence="11 12">
    <name type="scientific">Rhypophila decipiens</name>
    <dbReference type="NCBI Taxonomy" id="261697"/>
    <lineage>
        <taxon>Eukaryota</taxon>
        <taxon>Fungi</taxon>
        <taxon>Dikarya</taxon>
        <taxon>Ascomycota</taxon>
        <taxon>Pezizomycotina</taxon>
        <taxon>Sordariomycetes</taxon>
        <taxon>Sordariomycetidae</taxon>
        <taxon>Sordariales</taxon>
        <taxon>Naviculisporaceae</taxon>
        <taxon>Rhypophila</taxon>
    </lineage>
</organism>
<feature type="compositionally biased region" description="Basic and acidic residues" evidence="9">
    <location>
        <begin position="508"/>
        <end position="521"/>
    </location>
</feature>
<evidence type="ECO:0000313" key="12">
    <source>
        <dbReference type="Proteomes" id="UP001301769"/>
    </source>
</evidence>
<dbReference type="Proteomes" id="UP001301769">
    <property type="component" value="Unassembled WGS sequence"/>
</dbReference>
<accession>A0AAN6XZG6</accession>
<comment type="cofactor">
    <cofactor evidence="1">
        <name>heme</name>
        <dbReference type="ChEBI" id="CHEBI:30413"/>
    </cofactor>
</comment>
<gene>
    <name evidence="11" type="ORF">QBC37DRAFT_450422</name>
</gene>
<dbReference type="InterPro" id="IPR001128">
    <property type="entry name" value="Cyt_P450"/>
</dbReference>
<dbReference type="GO" id="GO:0005506">
    <property type="term" value="F:iron ion binding"/>
    <property type="evidence" value="ECO:0007669"/>
    <property type="project" value="InterPro"/>
</dbReference>
<comment type="caution">
    <text evidence="11">The sequence shown here is derived from an EMBL/GenBank/DDBJ whole genome shotgun (WGS) entry which is preliminary data.</text>
</comment>
<comment type="similarity">
    <text evidence="2 8">Belongs to the cytochrome P450 family.</text>
</comment>
<dbReference type="Gene3D" id="1.10.630.10">
    <property type="entry name" value="Cytochrome P450"/>
    <property type="match status" value="1"/>
</dbReference>
<evidence type="ECO:0000256" key="5">
    <source>
        <dbReference type="ARBA" id="ARBA00023002"/>
    </source>
</evidence>
<dbReference type="GO" id="GO:0004497">
    <property type="term" value="F:monooxygenase activity"/>
    <property type="evidence" value="ECO:0007669"/>
    <property type="project" value="UniProtKB-KW"/>
</dbReference>
<feature type="region of interest" description="Disordered" evidence="9">
    <location>
        <begin position="482"/>
        <end position="531"/>
    </location>
</feature>
<reference evidence="11" key="1">
    <citation type="journal article" date="2023" name="Mol. Phylogenet. Evol.">
        <title>Genome-scale phylogeny and comparative genomics of the fungal order Sordariales.</title>
        <authorList>
            <person name="Hensen N."/>
            <person name="Bonometti L."/>
            <person name="Westerberg I."/>
            <person name="Brannstrom I.O."/>
            <person name="Guillou S."/>
            <person name="Cros-Aarteil S."/>
            <person name="Calhoun S."/>
            <person name="Haridas S."/>
            <person name="Kuo A."/>
            <person name="Mondo S."/>
            <person name="Pangilinan J."/>
            <person name="Riley R."/>
            <person name="LaButti K."/>
            <person name="Andreopoulos B."/>
            <person name="Lipzen A."/>
            <person name="Chen C."/>
            <person name="Yan M."/>
            <person name="Daum C."/>
            <person name="Ng V."/>
            <person name="Clum A."/>
            <person name="Steindorff A."/>
            <person name="Ohm R.A."/>
            <person name="Martin F."/>
            <person name="Silar P."/>
            <person name="Natvig D.O."/>
            <person name="Lalanne C."/>
            <person name="Gautier V."/>
            <person name="Ament-Velasquez S.L."/>
            <person name="Kruys A."/>
            <person name="Hutchinson M.I."/>
            <person name="Powell A.J."/>
            <person name="Barry K."/>
            <person name="Miller A.N."/>
            <person name="Grigoriev I.V."/>
            <person name="Debuchy R."/>
            <person name="Gladieux P."/>
            <person name="Hiltunen Thoren M."/>
            <person name="Johannesson H."/>
        </authorList>
    </citation>
    <scope>NUCLEOTIDE SEQUENCE</scope>
    <source>
        <strain evidence="11">PSN293</strain>
    </source>
</reference>
<dbReference type="GO" id="GO:0016705">
    <property type="term" value="F:oxidoreductase activity, acting on paired donors, with incorporation or reduction of molecular oxygen"/>
    <property type="evidence" value="ECO:0007669"/>
    <property type="project" value="InterPro"/>
</dbReference>
<evidence type="ECO:0000313" key="11">
    <source>
        <dbReference type="EMBL" id="KAK4209456.1"/>
    </source>
</evidence>
<keyword evidence="7 8" id="KW-0503">Monooxygenase</keyword>
<dbReference type="PROSITE" id="PS00086">
    <property type="entry name" value="CYTOCHROME_P450"/>
    <property type="match status" value="1"/>
</dbReference>
<dbReference type="SUPFAM" id="SSF48264">
    <property type="entry name" value="Cytochrome P450"/>
    <property type="match status" value="1"/>
</dbReference>
<evidence type="ECO:0000256" key="3">
    <source>
        <dbReference type="ARBA" id="ARBA00022617"/>
    </source>
</evidence>
<dbReference type="Pfam" id="PF00067">
    <property type="entry name" value="p450"/>
    <property type="match status" value="2"/>
</dbReference>
<keyword evidence="10" id="KW-0812">Transmembrane</keyword>
<dbReference type="InterPro" id="IPR036396">
    <property type="entry name" value="Cyt_P450_sf"/>
</dbReference>
<keyword evidence="4 8" id="KW-0479">Metal-binding</keyword>
<evidence type="ECO:0000256" key="1">
    <source>
        <dbReference type="ARBA" id="ARBA00001971"/>
    </source>
</evidence>
<evidence type="ECO:0000256" key="4">
    <source>
        <dbReference type="ARBA" id="ARBA00022723"/>
    </source>
</evidence>
<keyword evidence="6 8" id="KW-0408">Iron</keyword>
<dbReference type="AlphaFoldDB" id="A0AAN6XZG6"/>
<protein>
    <submittedName>
        <fullName evidence="11">Cytochrome P450</fullName>
    </submittedName>
</protein>
<keyword evidence="10" id="KW-0472">Membrane</keyword>
<proteinExistence type="inferred from homology"/>
<name>A0AAN6XZG6_9PEZI</name>
<evidence type="ECO:0000256" key="9">
    <source>
        <dbReference type="SAM" id="MobiDB-lite"/>
    </source>
</evidence>
<reference evidence="11" key="2">
    <citation type="submission" date="2023-05" db="EMBL/GenBank/DDBJ databases">
        <authorList>
            <consortium name="Lawrence Berkeley National Laboratory"/>
            <person name="Steindorff A."/>
            <person name="Hensen N."/>
            <person name="Bonometti L."/>
            <person name="Westerberg I."/>
            <person name="Brannstrom I.O."/>
            <person name="Guillou S."/>
            <person name="Cros-Aarteil S."/>
            <person name="Calhoun S."/>
            <person name="Haridas S."/>
            <person name="Kuo A."/>
            <person name="Mondo S."/>
            <person name="Pangilinan J."/>
            <person name="Riley R."/>
            <person name="Labutti K."/>
            <person name="Andreopoulos B."/>
            <person name="Lipzen A."/>
            <person name="Chen C."/>
            <person name="Yanf M."/>
            <person name="Daum C."/>
            <person name="Ng V."/>
            <person name="Clum A."/>
            <person name="Ohm R."/>
            <person name="Martin F."/>
            <person name="Silar P."/>
            <person name="Natvig D."/>
            <person name="Lalanne C."/>
            <person name="Gautier V."/>
            <person name="Ament-Velasquez S.L."/>
            <person name="Kruys A."/>
            <person name="Hutchinson M.I."/>
            <person name="Powell A.J."/>
            <person name="Barry K."/>
            <person name="Miller A.N."/>
            <person name="Grigoriev I.V."/>
            <person name="Debuchy R."/>
            <person name="Gladieux P."/>
            <person name="Thoren M.H."/>
            <person name="Johannesson H."/>
        </authorList>
    </citation>
    <scope>NUCLEOTIDE SEQUENCE</scope>
    <source>
        <strain evidence="11">PSN293</strain>
    </source>
</reference>
<keyword evidence="10" id="KW-1133">Transmembrane helix</keyword>
<dbReference type="InterPro" id="IPR017972">
    <property type="entry name" value="Cyt_P450_CS"/>
</dbReference>
<evidence type="ECO:0000256" key="10">
    <source>
        <dbReference type="SAM" id="Phobius"/>
    </source>
</evidence>
<evidence type="ECO:0000256" key="8">
    <source>
        <dbReference type="RuleBase" id="RU000461"/>
    </source>
</evidence>
<keyword evidence="3 8" id="KW-0349">Heme</keyword>
<feature type="transmembrane region" description="Helical" evidence="10">
    <location>
        <begin position="7"/>
        <end position="27"/>
    </location>
</feature>
<evidence type="ECO:0000256" key="7">
    <source>
        <dbReference type="ARBA" id="ARBA00023033"/>
    </source>
</evidence>
<evidence type="ECO:0000256" key="6">
    <source>
        <dbReference type="ARBA" id="ARBA00023004"/>
    </source>
</evidence>
<keyword evidence="12" id="KW-1185">Reference proteome</keyword>
<keyword evidence="5 8" id="KW-0560">Oxidoreductase</keyword>
<dbReference type="PANTHER" id="PTHR46206">
    <property type="entry name" value="CYTOCHROME P450"/>
    <property type="match status" value="1"/>
</dbReference>
<sequence>MLAVTTLNLIGLGAVIWALCTVRYVWWRFSSYQNIPKSIPWVGVDPNNNTPFTRAKVALRSFFGLKPLLVDGYEEYSKNNQVFILPNIVNGHEVIIPTHQVSWLLEQPDTVLSQYETNREFMCGDYTMLDLLGPNWPRLSEIVKRLMTRDLDDFVEAIADETQDALKSLWGTKTGQDDWHEIDLYEVSLEVVARVSNRIFVGFPLCRNQSYVQASSGFGKYILLWAMAIEMLPAWFKPIYGPMLTAWDYFVHFKPIRGFLSPMVKERLAQQKSQQMYFDNVVESKSAAQQQPNDYITWALKDMARHGEGAHADINSTCDIISRRLAITSFTAIQSSAITITNAVVDIASTPLSYSVQEAMRAELTAHSKSWSESHASSTASDVLKTSGIWTRPSLSKLTLLDSVLTETLRLWGILTHGVTKAVIHPGGVTLPSGEHIPCGAKIGIASYGPHLDEGVYGISGTSSPLVWDAFRFVKMVQGQTQPQTGDVKYRGNSSSSSSSSAGEEDSGGEKGAEVKPETAQRKGPPGQAGSRFVSTSEFYMGFSHGRHSCPGRFFANSLLKIILAHIVLMYDIQPLQERPANPWLNNTIGPPIGTMVKVRRRKA</sequence>